<dbReference type="Pfam" id="PF16586">
    <property type="entry name" value="DUF5060"/>
    <property type="match status" value="1"/>
</dbReference>
<dbReference type="Pfam" id="PF13204">
    <property type="entry name" value="Apiosidase"/>
    <property type="match status" value="1"/>
</dbReference>
<comment type="caution">
    <text evidence="4">The sequence shown here is derived from an EMBL/GenBank/DDBJ whole genome shotgun (WGS) entry which is preliminary data.</text>
</comment>
<accession>X0TM35</accession>
<dbReference type="InterPro" id="IPR013783">
    <property type="entry name" value="Ig-like_fold"/>
</dbReference>
<feature type="domain" description="DUF5060" evidence="3">
    <location>
        <begin position="42"/>
        <end position="110"/>
    </location>
</feature>
<keyword evidence="1" id="KW-1133">Transmembrane helix</keyword>
<sequence>MNTISITCIIKQKRIIARLILYSLVITCIFFLSCSRVPSSNEIERWHIFEISFTSSHTYDNPVQDVTVSVSFTNPVGKTTVIDAFWDGGKIWRARFQPDIEGTFTYVTSCSDKKNSGLHEKKGSFICIPSNDKHALYQHGRLRLSNDGYSLAYTDGTPFFWLSCTAWNGALLSTAQDWEKYLIDRKTKGFTAIQ</sequence>
<evidence type="ECO:0008006" key="5">
    <source>
        <dbReference type="Google" id="ProtNLM"/>
    </source>
</evidence>
<organism evidence="4">
    <name type="scientific">marine sediment metagenome</name>
    <dbReference type="NCBI Taxonomy" id="412755"/>
    <lineage>
        <taxon>unclassified sequences</taxon>
        <taxon>metagenomes</taxon>
        <taxon>ecological metagenomes</taxon>
    </lineage>
</organism>
<feature type="transmembrane region" description="Helical" evidence="1">
    <location>
        <begin position="15"/>
        <end position="33"/>
    </location>
</feature>
<dbReference type="InterPro" id="IPR025277">
    <property type="entry name" value="Apiosidase-like_cat_dom"/>
</dbReference>
<evidence type="ECO:0000313" key="4">
    <source>
        <dbReference type="EMBL" id="GAF88326.1"/>
    </source>
</evidence>
<proteinExistence type="predicted"/>
<dbReference type="Gene3D" id="3.20.20.80">
    <property type="entry name" value="Glycosidases"/>
    <property type="match status" value="1"/>
</dbReference>
<dbReference type="Gene3D" id="2.60.40.10">
    <property type="entry name" value="Immunoglobulins"/>
    <property type="match status" value="1"/>
</dbReference>
<evidence type="ECO:0000256" key="1">
    <source>
        <dbReference type="SAM" id="Phobius"/>
    </source>
</evidence>
<keyword evidence="1" id="KW-0472">Membrane</keyword>
<gene>
    <name evidence="4" type="ORF">S01H1_27233</name>
</gene>
<reference evidence="4" key="1">
    <citation type="journal article" date="2014" name="Front. Microbiol.">
        <title>High frequency of phylogenetically diverse reductive dehalogenase-homologous genes in deep subseafloor sedimentary metagenomes.</title>
        <authorList>
            <person name="Kawai M."/>
            <person name="Futagami T."/>
            <person name="Toyoda A."/>
            <person name="Takaki Y."/>
            <person name="Nishi S."/>
            <person name="Hori S."/>
            <person name="Arai W."/>
            <person name="Tsubouchi T."/>
            <person name="Morono Y."/>
            <person name="Uchiyama I."/>
            <person name="Ito T."/>
            <person name="Fujiyama A."/>
            <person name="Inagaki F."/>
            <person name="Takami H."/>
        </authorList>
    </citation>
    <scope>NUCLEOTIDE SEQUENCE</scope>
    <source>
        <strain evidence="4">Expedition CK06-06</strain>
    </source>
</reference>
<dbReference type="InterPro" id="IPR032260">
    <property type="entry name" value="DUF5060"/>
</dbReference>
<feature type="domain" description="Apiosidase-like catalytic" evidence="2">
    <location>
        <begin position="146"/>
        <end position="194"/>
    </location>
</feature>
<evidence type="ECO:0000259" key="3">
    <source>
        <dbReference type="Pfam" id="PF16586"/>
    </source>
</evidence>
<evidence type="ECO:0000259" key="2">
    <source>
        <dbReference type="Pfam" id="PF13204"/>
    </source>
</evidence>
<dbReference type="AlphaFoldDB" id="X0TM35"/>
<feature type="non-terminal residue" evidence="4">
    <location>
        <position position="194"/>
    </location>
</feature>
<keyword evidence="1" id="KW-0812">Transmembrane</keyword>
<protein>
    <recommendedName>
        <fullName evidence="5">DUF5060 domain-containing protein</fullName>
    </recommendedName>
</protein>
<name>X0TM35_9ZZZZ</name>
<dbReference type="EMBL" id="BARS01016566">
    <property type="protein sequence ID" value="GAF88326.1"/>
    <property type="molecule type" value="Genomic_DNA"/>
</dbReference>